<dbReference type="Gene3D" id="3.60.130.10">
    <property type="entry name" value="Clavaminate synthase-like"/>
    <property type="match status" value="1"/>
</dbReference>
<organism evidence="3 4">
    <name type="scientific">Hevea brasiliensis</name>
    <name type="common">Para rubber tree</name>
    <name type="synonym">Siphonia brasiliensis</name>
    <dbReference type="NCBI Taxonomy" id="3981"/>
    <lineage>
        <taxon>Eukaryota</taxon>
        <taxon>Viridiplantae</taxon>
        <taxon>Streptophyta</taxon>
        <taxon>Embryophyta</taxon>
        <taxon>Tracheophyta</taxon>
        <taxon>Spermatophyta</taxon>
        <taxon>Magnoliopsida</taxon>
        <taxon>eudicotyledons</taxon>
        <taxon>Gunneridae</taxon>
        <taxon>Pentapetalae</taxon>
        <taxon>rosids</taxon>
        <taxon>fabids</taxon>
        <taxon>Malpighiales</taxon>
        <taxon>Euphorbiaceae</taxon>
        <taxon>Crotonoideae</taxon>
        <taxon>Micrandreae</taxon>
        <taxon>Hevea</taxon>
    </lineage>
</organism>
<sequence length="204" mass="23270">MGFHCKDFKVGKCQGQKVVDEETMPLVLLPPEPDKGDIESLVLALKRNKDWFEQMIVKNSAVLLRGFDVKKAEDFNDIVEAFGWDDIRYIGPALRTHVYKRVWTANEGPLSEFIYYHHEMVLISDYPNKVALFCEIPPPEGGRHPLFQASRAKALGMDVEWLTNGGVMTTIGPRCLTKVFDGRKGRRMWFNTVVGCMGRNRALH</sequence>
<gene>
    <name evidence="3" type="ORF">GH714_041041</name>
</gene>
<evidence type="ECO:0000313" key="4">
    <source>
        <dbReference type="Proteomes" id="UP000467840"/>
    </source>
</evidence>
<comment type="caution">
    <text evidence="3">The sequence shown here is derived from an EMBL/GenBank/DDBJ whole genome shotgun (WGS) entry which is preliminary data.</text>
</comment>
<accession>A0A6A6N7T0</accession>
<keyword evidence="4" id="KW-1185">Reference proteome</keyword>
<dbReference type="SUPFAM" id="SSF51197">
    <property type="entry name" value="Clavaminate synthase-like"/>
    <property type="match status" value="1"/>
</dbReference>
<dbReference type="Proteomes" id="UP000467840">
    <property type="component" value="Chromosome 10"/>
</dbReference>
<feature type="domain" description="TauD/TfdA-like" evidence="2">
    <location>
        <begin position="35"/>
        <end position="146"/>
    </location>
</feature>
<dbReference type="InterPro" id="IPR003819">
    <property type="entry name" value="TauD/TfdA-like"/>
</dbReference>
<protein>
    <recommendedName>
        <fullName evidence="2">TauD/TfdA-like domain-containing protein</fullName>
    </recommendedName>
</protein>
<dbReference type="InterPro" id="IPR042098">
    <property type="entry name" value="TauD-like_sf"/>
</dbReference>
<dbReference type="AlphaFoldDB" id="A0A6A6N7T0"/>
<evidence type="ECO:0000313" key="3">
    <source>
        <dbReference type="EMBL" id="KAF2321447.1"/>
    </source>
</evidence>
<dbReference type="EMBL" id="JAAGAX010000003">
    <property type="protein sequence ID" value="KAF2321447.1"/>
    <property type="molecule type" value="Genomic_DNA"/>
</dbReference>
<dbReference type="InterPro" id="IPR050411">
    <property type="entry name" value="AlphaKG_dependent_hydroxylases"/>
</dbReference>
<reference evidence="3 4" key="1">
    <citation type="journal article" date="2020" name="Mol. Plant">
        <title>The Chromosome-Based Rubber Tree Genome Provides New Insights into Spurge Genome Evolution and Rubber Biosynthesis.</title>
        <authorList>
            <person name="Liu J."/>
            <person name="Shi C."/>
            <person name="Shi C.C."/>
            <person name="Li W."/>
            <person name="Zhang Q.J."/>
            <person name="Zhang Y."/>
            <person name="Li K."/>
            <person name="Lu H.F."/>
            <person name="Shi C."/>
            <person name="Zhu S.T."/>
            <person name="Xiao Z.Y."/>
            <person name="Nan H."/>
            <person name="Yue Y."/>
            <person name="Zhu X.G."/>
            <person name="Wu Y."/>
            <person name="Hong X.N."/>
            <person name="Fan G.Y."/>
            <person name="Tong Y."/>
            <person name="Zhang D."/>
            <person name="Mao C.L."/>
            <person name="Liu Y.L."/>
            <person name="Hao S.J."/>
            <person name="Liu W.Q."/>
            <person name="Lv M.Q."/>
            <person name="Zhang H.B."/>
            <person name="Liu Y."/>
            <person name="Hu-Tang G.R."/>
            <person name="Wang J.P."/>
            <person name="Wang J.H."/>
            <person name="Sun Y.H."/>
            <person name="Ni S.B."/>
            <person name="Chen W.B."/>
            <person name="Zhang X.C."/>
            <person name="Jiao Y.N."/>
            <person name="Eichler E.E."/>
            <person name="Li G.H."/>
            <person name="Liu X."/>
            <person name="Gao L.Z."/>
        </authorList>
    </citation>
    <scope>NUCLEOTIDE SEQUENCE [LARGE SCALE GENOMIC DNA]</scope>
    <source>
        <strain evidence="4">cv. GT1</strain>
        <tissue evidence="3">Leaf</tissue>
    </source>
</reference>
<keyword evidence="1" id="KW-0560">Oxidoreductase</keyword>
<dbReference type="PANTHER" id="PTHR10696">
    <property type="entry name" value="GAMMA-BUTYROBETAINE HYDROXYLASE-RELATED"/>
    <property type="match status" value="1"/>
</dbReference>
<name>A0A6A6N7T0_HEVBR</name>
<dbReference type="PANTHER" id="PTHR10696:SF42">
    <property type="entry name" value="OS08G0383800 PROTEIN"/>
    <property type="match status" value="1"/>
</dbReference>
<dbReference type="Pfam" id="PF02668">
    <property type="entry name" value="TauD"/>
    <property type="match status" value="1"/>
</dbReference>
<dbReference type="GO" id="GO:0016491">
    <property type="term" value="F:oxidoreductase activity"/>
    <property type="evidence" value="ECO:0007669"/>
    <property type="project" value="UniProtKB-KW"/>
</dbReference>
<evidence type="ECO:0000256" key="1">
    <source>
        <dbReference type="ARBA" id="ARBA00023002"/>
    </source>
</evidence>
<evidence type="ECO:0000259" key="2">
    <source>
        <dbReference type="Pfam" id="PF02668"/>
    </source>
</evidence>
<proteinExistence type="predicted"/>